<reference evidence="2" key="1">
    <citation type="journal article" date="2019" name="Science">
        <title>Mutation of a bHLH transcription factor allowed almond domestication.</title>
        <authorList>
            <person name="Sanchez-Perez R."/>
            <person name="Pavan S."/>
            <person name="Mazzeo R."/>
            <person name="Moldovan C."/>
            <person name="Aiese Cigliano R."/>
            <person name="Del Cueto J."/>
            <person name="Ricciardi F."/>
            <person name="Lotti C."/>
            <person name="Ricciardi L."/>
            <person name="Dicenta F."/>
            <person name="Lopez-Marques R.L."/>
            <person name="Lindberg Moller B."/>
        </authorList>
    </citation>
    <scope>NUCLEOTIDE SEQUENCE</scope>
</reference>
<keyword evidence="1" id="KW-1133">Transmembrane helix</keyword>
<proteinExistence type="predicted"/>
<organism evidence="2">
    <name type="scientific">Prunus dulcis</name>
    <name type="common">Almond</name>
    <name type="synonym">Amygdalus dulcis</name>
    <dbReference type="NCBI Taxonomy" id="3755"/>
    <lineage>
        <taxon>Eukaryota</taxon>
        <taxon>Viridiplantae</taxon>
        <taxon>Streptophyta</taxon>
        <taxon>Embryophyta</taxon>
        <taxon>Tracheophyta</taxon>
        <taxon>Spermatophyta</taxon>
        <taxon>Magnoliopsida</taxon>
        <taxon>eudicotyledons</taxon>
        <taxon>Gunneridae</taxon>
        <taxon>Pentapetalae</taxon>
        <taxon>rosids</taxon>
        <taxon>fabids</taxon>
        <taxon>Rosales</taxon>
        <taxon>Rosaceae</taxon>
        <taxon>Amygdaloideae</taxon>
        <taxon>Amygdaleae</taxon>
        <taxon>Prunus</taxon>
    </lineage>
</organism>
<gene>
    <name evidence="2" type="ORF">Prudu_022114</name>
</gene>
<sequence>MIPNNGEKPKFCLNKSCVSFANTSLKKTQIRAGKYNWLEMIFHSLYDLQAEPANIFIHILVFTSIFYIVKQLEYTKKQGTENLHFAAIFKLRYIKKQDTKHLDSAIIFEISTCFWEIEIFVDNVEEN</sequence>
<protein>
    <submittedName>
        <fullName evidence="2">AP2/B3-like transcriptional factor family protein</fullName>
    </submittedName>
</protein>
<keyword evidence="1" id="KW-0472">Membrane</keyword>
<evidence type="ECO:0000313" key="2">
    <source>
        <dbReference type="EMBL" id="BBH09578.1"/>
    </source>
</evidence>
<evidence type="ECO:0000256" key="1">
    <source>
        <dbReference type="SAM" id="Phobius"/>
    </source>
</evidence>
<feature type="transmembrane region" description="Helical" evidence="1">
    <location>
        <begin position="52"/>
        <end position="69"/>
    </location>
</feature>
<dbReference type="EMBL" id="AP019304">
    <property type="protein sequence ID" value="BBH09578.1"/>
    <property type="molecule type" value="Genomic_DNA"/>
</dbReference>
<keyword evidence="1" id="KW-0812">Transmembrane</keyword>
<dbReference type="AlphaFoldDB" id="A0A4Y1S0C3"/>
<accession>A0A4Y1S0C3</accession>
<name>A0A4Y1S0C3_PRUDU</name>